<organism evidence="1">
    <name type="scientific">Rhizophora mucronata</name>
    <name type="common">Asiatic mangrove</name>
    <dbReference type="NCBI Taxonomy" id="61149"/>
    <lineage>
        <taxon>Eukaryota</taxon>
        <taxon>Viridiplantae</taxon>
        <taxon>Streptophyta</taxon>
        <taxon>Embryophyta</taxon>
        <taxon>Tracheophyta</taxon>
        <taxon>Spermatophyta</taxon>
        <taxon>Magnoliopsida</taxon>
        <taxon>eudicotyledons</taxon>
        <taxon>Gunneridae</taxon>
        <taxon>Pentapetalae</taxon>
        <taxon>rosids</taxon>
        <taxon>fabids</taxon>
        <taxon>Malpighiales</taxon>
        <taxon>Rhizophoraceae</taxon>
        <taxon>Rhizophora</taxon>
    </lineage>
</organism>
<dbReference type="EMBL" id="GGEC01044897">
    <property type="protein sequence ID" value="MBX25381.1"/>
    <property type="molecule type" value="Transcribed_RNA"/>
</dbReference>
<name>A0A2P2M593_RHIMU</name>
<sequence length="64" mass="7563">MVMLFHCNLGLQVLVAETIFFIKTRVRLHIFDPSLDLMVWEPCPLGHPFYSILNAMFAFFCEWL</sequence>
<accession>A0A2P2M593</accession>
<reference evidence="1" key="1">
    <citation type="submission" date="2018-02" db="EMBL/GenBank/DDBJ databases">
        <title>Rhizophora mucronata_Transcriptome.</title>
        <authorList>
            <person name="Meera S.P."/>
            <person name="Sreeshan A."/>
            <person name="Augustine A."/>
        </authorList>
    </citation>
    <scope>NUCLEOTIDE SEQUENCE</scope>
    <source>
        <tissue evidence="1">Leaf</tissue>
    </source>
</reference>
<protein>
    <submittedName>
        <fullName evidence="1">Uncharacterized protein LOC105132766</fullName>
    </submittedName>
</protein>
<evidence type="ECO:0000313" key="1">
    <source>
        <dbReference type="EMBL" id="MBX25381.1"/>
    </source>
</evidence>
<proteinExistence type="predicted"/>
<dbReference type="AlphaFoldDB" id="A0A2P2M593"/>